<accession>A0A8T4C7D2</accession>
<dbReference type="Proteomes" id="UP000774699">
    <property type="component" value="Unassembled WGS sequence"/>
</dbReference>
<dbReference type="EMBL" id="VGJJ01000033">
    <property type="protein sequence ID" value="MBM3282446.1"/>
    <property type="molecule type" value="Genomic_DNA"/>
</dbReference>
<evidence type="ECO:0000313" key="2">
    <source>
        <dbReference type="Proteomes" id="UP000774699"/>
    </source>
</evidence>
<organism evidence="1 2">
    <name type="scientific">Candidatus Iainarchaeum sp</name>
    <dbReference type="NCBI Taxonomy" id="3101447"/>
    <lineage>
        <taxon>Archaea</taxon>
        <taxon>Candidatus Iainarchaeota</taxon>
        <taxon>Candidatus Iainarchaeia</taxon>
        <taxon>Candidatus Iainarchaeales</taxon>
        <taxon>Candidatus Iainarchaeaceae</taxon>
        <taxon>Candidatus Iainarchaeum</taxon>
    </lineage>
</organism>
<reference evidence="1" key="1">
    <citation type="submission" date="2019-03" db="EMBL/GenBank/DDBJ databases">
        <title>Lake Tanganyika Metagenome-Assembled Genomes (MAGs).</title>
        <authorList>
            <person name="Tran P."/>
        </authorList>
    </citation>
    <scope>NUCLEOTIDE SEQUENCE</scope>
    <source>
        <strain evidence="1">M_DeepCast_50m_m2_156</strain>
    </source>
</reference>
<protein>
    <submittedName>
        <fullName evidence="1">Uncharacterized protein</fullName>
    </submittedName>
</protein>
<proteinExistence type="predicted"/>
<comment type="caution">
    <text evidence="1">The sequence shown here is derived from an EMBL/GenBank/DDBJ whole genome shotgun (WGS) entry which is preliminary data.</text>
</comment>
<dbReference type="AlphaFoldDB" id="A0A8T4C7D2"/>
<sequence length="77" mass="8697">MITKKSVHVIRSPLCASAIYTALQPETRSTYEKRAKTTITVKNKQLEILSKGPHLAYVNASQQSYGKMVEYLQQLNV</sequence>
<dbReference type="Gene3D" id="3.30.310.50">
    <property type="entry name" value="Alpha-D-phosphohexomutase, C-terminal domain"/>
    <property type="match status" value="1"/>
</dbReference>
<evidence type="ECO:0000313" key="1">
    <source>
        <dbReference type="EMBL" id="MBM3282446.1"/>
    </source>
</evidence>
<name>A0A8T4C7D2_9ARCH</name>
<gene>
    <name evidence="1" type="ORF">FJY86_03865</name>
</gene>